<dbReference type="InterPro" id="IPR001841">
    <property type="entry name" value="Znf_RING"/>
</dbReference>
<keyword evidence="1" id="KW-0479">Metal-binding</keyword>
<reference evidence="7" key="1">
    <citation type="submission" date="2022-01" db="EMBL/GenBank/DDBJ databases">
        <authorList>
            <person name="King R."/>
        </authorList>
    </citation>
    <scope>NUCLEOTIDE SEQUENCE</scope>
</reference>
<keyword evidence="2 4" id="KW-0863">Zinc-finger</keyword>
<accession>A0A9N9WV34</accession>
<evidence type="ECO:0000259" key="6">
    <source>
        <dbReference type="PROSITE" id="PS50089"/>
    </source>
</evidence>
<evidence type="ECO:0000256" key="1">
    <source>
        <dbReference type="ARBA" id="ARBA00022723"/>
    </source>
</evidence>
<dbReference type="Gene3D" id="3.30.40.10">
    <property type="entry name" value="Zinc/RING finger domain, C3HC4 (zinc finger)"/>
    <property type="match status" value="1"/>
</dbReference>
<dbReference type="AlphaFoldDB" id="A0A9N9WV34"/>
<feature type="domain" description="RING-type" evidence="6">
    <location>
        <begin position="5"/>
        <end position="50"/>
    </location>
</feature>
<protein>
    <recommendedName>
        <fullName evidence="6">RING-type domain-containing protein</fullName>
    </recommendedName>
</protein>
<dbReference type="EMBL" id="OU895879">
    <property type="protein sequence ID" value="CAG9807274.1"/>
    <property type="molecule type" value="Genomic_DNA"/>
</dbReference>
<evidence type="ECO:0000313" key="8">
    <source>
        <dbReference type="Proteomes" id="UP001153620"/>
    </source>
</evidence>
<evidence type="ECO:0000313" key="7">
    <source>
        <dbReference type="EMBL" id="CAG9807274.1"/>
    </source>
</evidence>
<dbReference type="Pfam" id="PF13639">
    <property type="entry name" value="zf-RING_2"/>
    <property type="match status" value="1"/>
</dbReference>
<dbReference type="Proteomes" id="UP001153620">
    <property type="component" value="Chromosome 3"/>
</dbReference>
<evidence type="ECO:0000256" key="5">
    <source>
        <dbReference type="SAM" id="MobiDB-lite"/>
    </source>
</evidence>
<evidence type="ECO:0000256" key="3">
    <source>
        <dbReference type="ARBA" id="ARBA00022833"/>
    </source>
</evidence>
<gene>
    <name evidence="7" type="ORF">CHIRRI_LOCUS10123</name>
</gene>
<organism evidence="7 8">
    <name type="scientific">Chironomus riparius</name>
    <dbReference type="NCBI Taxonomy" id="315576"/>
    <lineage>
        <taxon>Eukaryota</taxon>
        <taxon>Metazoa</taxon>
        <taxon>Ecdysozoa</taxon>
        <taxon>Arthropoda</taxon>
        <taxon>Hexapoda</taxon>
        <taxon>Insecta</taxon>
        <taxon>Pterygota</taxon>
        <taxon>Neoptera</taxon>
        <taxon>Endopterygota</taxon>
        <taxon>Diptera</taxon>
        <taxon>Nematocera</taxon>
        <taxon>Chironomoidea</taxon>
        <taxon>Chironomidae</taxon>
        <taxon>Chironominae</taxon>
        <taxon>Chironomus</taxon>
    </lineage>
</organism>
<evidence type="ECO:0000256" key="4">
    <source>
        <dbReference type="PROSITE-ProRule" id="PRU00175"/>
    </source>
</evidence>
<dbReference type="SUPFAM" id="SSF57850">
    <property type="entry name" value="RING/U-box"/>
    <property type="match status" value="1"/>
</dbReference>
<dbReference type="PANTHER" id="PTHR45969:SF71">
    <property type="entry name" value="CHROMOSOME UNDETERMINED SCAFFOLD_5, WHOLE GENOME SHOTGUN SEQUENCE"/>
    <property type="match status" value="1"/>
</dbReference>
<keyword evidence="8" id="KW-1185">Reference proteome</keyword>
<reference evidence="7" key="2">
    <citation type="submission" date="2022-10" db="EMBL/GenBank/DDBJ databases">
        <authorList>
            <consortium name="ENA_rothamsted_submissions"/>
            <consortium name="culmorum"/>
            <person name="King R."/>
        </authorList>
    </citation>
    <scope>NUCLEOTIDE SEQUENCE</scope>
</reference>
<name>A0A9N9WV34_9DIPT</name>
<feature type="compositionally biased region" description="Low complexity" evidence="5">
    <location>
        <begin position="113"/>
        <end position="126"/>
    </location>
</feature>
<dbReference type="SMART" id="SM00184">
    <property type="entry name" value="RING"/>
    <property type="match status" value="1"/>
</dbReference>
<evidence type="ECO:0000256" key="2">
    <source>
        <dbReference type="ARBA" id="ARBA00022771"/>
    </source>
</evidence>
<proteinExistence type="predicted"/>
<dbReference type="PROSITE" id="PS50089">
    <property type="entry name" value="ZF_RING_2"/>
    <property type="match status" value="1"/>
</dbReference>
<dbReference type="OrthoDB" id="8062037at2759"/>
<keyword evidence="3" id="KW-0862">Zinc</keyword>
<dbReference type="PANTHER" id="PTHR45969">
    <property type="entry name" value="RING ZINC FINGER PROTEIN-RELATED"/>
    <property type="match status" value="1"/>
</dbReference>
<dbReference type="GO" id="GO:0008270">
    <property type="term" value="F:zinc ion binding"/>
    <property type="evidence" value="ECO:0007669"/>
    <property type="project" value="UniProtKB-KW"/>
</dbReference>
<dbReference type="InterPro" id="IPR013083">
    <property type="entry name" value="Znf_RING/FYVE/PHD"/>
</dbReference>
<sequence>MPLECCICTDVLVKGETTISSTPCGHVYHTQCIFEWINKCENGANCPVCRQAFPSSEVVPLCAVSDEDITAIAKAISERVTIEENNQSPRPVIQTNQQPIHAIRPTEPIEPLSNYYNYDTESSSSDDYYEEESPSDRESEHSGFIIETEPANFECDNFEDPDDSDQGELIDDFYDFDQDEGELTDDIFDENINDGAISEAESLNSDVGGNLFDDYQDNDVFDDDRIEIDNVINEENVFDDDWNDVSNDCFDFDDDSNDVSYGFSDDCIDFDDENRDFDDCIEEWGD</sequence>
<feature type="region of interest" description="Disordered" evidence="5">
    <location>
        <begin position="99"/>
        <end position="141"/>
    </location>
</feature>